<dbReference type="GO" id="GO:0005249">
    <property type="term" value="F:voltage-gated potassium channel activity"/>
    <property type="evidence" value="ECO:0007669"/>
    <property type="project" value="InterPro"/>
</dbReference>
<feature type="domain" description="PAC" evidence="7">
    <location>
        <begin position="33"/>
        <end position="85"/>
    </location>
</feature>
<dbReference type="PANTHER" id="PTHR10217">
    <property type="entry name" value="VOLTAGE AND LIGAND GATED POTASSIUM CHANNEL"/>
    <property type="match status" value="1"/>
</dbReference>
<evidence type="ECO:0000256" key="6">
    <source>
        <dbReference type="SAM" id="Phobius"/>
    </source>
</evidence>
<dbReference type="PROSITE" id="PS50113">
    <property type="entry name" value="PAC"/>
    <property type="match status" value="1"/>
</dbReference>
<dbReference type="InterPro" id="IPR050818">
    <property type="entry name" value="KCNH_animal-type"/>
</dbReference>
<dbReference type="PRINTS" id="PR01463">
    <property type="entry name" value="EAGCHANLFMLY"/>
</dbReference>
<dbReference type="Pfam" id="PF13426">
    <property type="entry name" value="PAS_9"/>
    <property type="match status" value="1"/>
</dbReference>
<dbReference type="InterPro" id="IPR035965">
    <property type="entry name" value="PAS-like_dom_sf"/>
</dbReference>
<evidence type="ECO:0000313" key="9">
    <source>
        <dbReference type="Proteomes" id="UP000261620"/>
    </source>
</evidence>
<name>A0A3Q3X6P6_MOLML</name>
<dbReference type="SMART" id="SM00086">
    <property type="entry name" value="PAC"/>
    <property type="match status" value="1"/>
</dbReference>
<dbReference type="InterPro" id="IPR003938">
    <property type="entry name" value="K_chnl_volt-dep_EAG/ELK/ERG"/>
</dbReference>
<evidence type="ECO:0000256" key="5">
    <source>
        <dbReference type="ARBA" id="ARBA00023180"/>
    </source>
</evidence>
<evidence type="ECO:0000256" key="1">
    <source>
        <dbReference type="ARBA" id="ARBA00004141"/>
    </source>
</evidence>
<reference evidence="8" key="1">
    <citation type="submission" date="2025-08" db="UniProtKB">
        <authorList>
            <consortium name="Ensembl"/>
        </authorList>
    </citation>
    <scope>IDENTIFICATION</scope>
</reference>
<evidence type="ECO:0000256" key="2">
    <source>
        <dbReference type="ARBA" id="ARBA00022692"/>
    </source>
</evidence>
<dbReference type="Ensembl" id="ENSMMOT00000027138.1">
    <property type="protein sequence ID" value="ENSMMOP00000026683.1"/>
    <property type="gene ID" value="ENSMMOG00000020192.1"/>
</dbReference>
<reference evidence="8" key="2">
    <citation type="submission" date="2025-09" db="UniProtKB">
        <authorList>
            <consortium name="Ensembl"/>
        </authorList>
    </citation>
    <scope>IDENTIFICATION</scope>
</reference>
<dbReference type="PANTHER" id="PTHR10217:SF380">
    <property type="entry name" value="POTASSIUM VOLTAGE-GATED CHANNEL SUBFAMILY H MEMBER 8"/>
    <property type="match status" value="1"/>
</dbReference>
<evidence type="ECO:0000259" key="7">
    <source>
        <dbReference type="PROSITE" id="PS50113"/>
    </source>
</evidence>
<evidence type="ECO:0000256" key="4">
    <source>
        <dbReference type="ARBA" id="ARBA00023136"/>
    </source>
</evidence>
<dbReference type="SUPFAM" id="SSF55785">
    <property type="entry name" value="PYP-like sensor domain (PAS domain)"/>
    <property type="match status" value="1"/>
</dbReference>
<organism evidence="8 9">
    <name type="scientific">Mola mola</name>
    <name type="common">Ocean sunfish</name>
    <name type="synonym">Tetraodon mola</name>
    <dbReference type="NCBI Taxonomy" id="94237"/>
    <lineage>
        <taxon>Eukaryota</taxon>
        <taxon>Metazoa</taxon>
        <taxon>Chordata</taxon>
        <taxon>Craniata</taxon>
        <taxon>Vertebrata</taxon>
        <taxon>Euteleostomi</taxon>
        <taxon>Actinopterygii</taxon>
        <taxon>Neopterygii</taxon>
        <taxon>Teleostei</taxon>
        <taxon>Neoteleostei</taxon>
        <taxon>Acanthomorphata</taxon>
        <taxon>Eupercaria</taxon>
        <taxon>Tetraodontiformes</taxon>
        <taxon>Molidae</taxon>
        <taxon>Mola</taxon>
    </lineage>
</organism>
<keyword evidence="2 6" id="KW-0812">Transmembrane</keyword>
<sequence>MQKSCACKFLYGPETSESIILSIGDALEERKEFKDEIMFYKKTAVLFWCLLDIVPIKNEKGDVVLFLASFKDITDTKVKAIQEDKKEGCVALWMALSIRFVWGSIHTLATHSHTHSKANVFGDPPALPEYKVADAKKSKFILLHYSTFKAGWDWLILLATFYVAVTVPYNVCFIVTKALTCVFVFLFFLFDPPDIVFNFRTTFVSKSGQVIFDARQICIHYLTTWFIIDLVAALPFDLLYAFKVSVSVVHLLKTVRLLRLLRLLQKMDRYSQHSTVVLTLLMSMFALLAHWMACIWYIIGKMEMEANSYNWDIGDVNGTSSGPSIRSVYVASLYFTLSSLTSVGFGNVSANTDTEKIFSICVIDCHHVKKNICFWKIKTCQYFLVEF</sequence>
<keyword evidence="4 6" id="KW-0472">Membrane</keyword>
<evidence type="ECO:0000313" key="8">
    <source>
        <dbReference type="Ensembl" id="ENSMMOP00000026683.1"/>
    </source>
</evidence>
<dbReference type="Proteomes" id="UP000261620">
    <property type="component" value="Unplaced"/>
</dbReference>
<feature type="transmembrane region" description="Helical" evidence="6">
    <location>
        <begin position="238"/>
        <end position="255"/>
    </location>
</feature>
<accession>A0A3Q3X6P6</accession>
<feature type="transmembrane region" description="Helical" evidence="6">
    <location>
        <begin position="276"/>
        <end position="299"/>
    </location>
</feature>
<dbReference type="Gene3D" id="3.30.450.20">
    <property type="entry name" value="PAS domain"/>
    <property type="match status" value="1"/>
</dbReference>
<dbReference type="AlphaFoldDB" id="A0A3Q3X6P6"/>
<keyword evidence="5" id="KW-0325">Glycoprotein</keyword>
<proteinExistence type="predicted"/>
<evidence type="ECO:0000256" key="3">
    <source>
        <dbReference type="ARBA" id="ARBA00022989"/>
    </source>
</evidence>
<dbReference type="InterPro" id="IPR000014">
    <property type="entry name" value="PAS"/>
</dbReference>
<feature type="transmembrane region" description="Helical" evidence="6">
    <location>
        <begin position="168"/>
        <end position="190"/>
    </location>
</feature>
<keyword evidence="9" id="KW-1185">Reference proteome</keyword>
<dbReference type="PRINTS" id="PR01465">
    <property type="entry name" value="ELKCHANNEL"/>
</dbReference>
<dbReference type="InterPro" id="IPR003950">
    <property type="entry name" value="K_chnl_volt-dep_ELK"/>
</dbReference>
<dbReference type="Gene3D" id="1.10.287.70">
    <property type="match status" value="1"/>
</dbReference>
<dbReference type="GO" id="GO:0005886">
    <property type="term" value="C:plasma membrane"/>
    <property type="evidence" value="ECO:0007669"/>
    <property type="project" value="TreeGrafter"/>
</dbReference>
<dbReference type="GO" id="GO:0042391">
    <property type="term" value="P:regulation of membrane potential"/>
    <property type="evidence" value="ECO:0007669"/>
    <property type="project" value="TreeGrafter"/>
</dbReference>
<feature type="transmembrane region" description="Helical" evidence="6">
    <location>
        <begin position="140"/>
        <end position="162"/>
    </location>
</feature>
<keyword evidence="3 6" id="KW-1133">Transmembrane helix</keyword>
<feature type="transmembrane region" description="Helical" evidence="6">
    <location>
        <begin position="328"/>
        <end position="348"/>
    </location>
</feature>
<dbReference type="Pfam" id="PF00520">
    <property type="entry name" value="Ion_trans"/>
    <property type="match status" value="1"/>
</dbReference>
<comment type="subcellular location">
    <subcellularLocation>
        <location evidence="1">Membrane</location>
        <topology evidence="1">Multi-pass membrane protein</topology>
    </subcellularLocation>
</comment>
<dbReference type="InterPro" id="IPR005821">
    <property type="entry name" value="Ion_trans_dom"/>
</dbReference>
<protein>
    <recommendedName>
        <fullName evidence="7">PAC domain-containing protein</fullName>
    </recommendedName>
</protein>
<dbReference type="InterPro" id="IPR001610">
    <property type="entry name" value="PAC"/>
</dbReference>
<dbReference type="InterPro" id="IPR000700">
    <property type="entry name" value="PAS-assoc_C"/>
</dbReference>
<dbReference type="SUPFAM" id="SSF81324">
    <property type="entry name" value="Voltage-gated potassium channels"/>
    <property type="match status" value="1"/>
</dbReference>